<evidence type="ECO:0000313" key="2">
    <source>
        <dbReference type="Proteomes" id="UP000178046"/>
    </source>
</evidence>
<dbReference type="AlphaFoldDB" id="A0A1F5X2K5"/>
<proteinExistence type="predicted"/>
<dbReference type="EMBL" id="MFIA01000026">
    <property type="protein sequence ID" value="OGF82122.1"/>
    <property type="molecule type" value="Genomic_DNA"/>
</dbReference>
<organism evidence="1 2">
    <name type="scientific">Candidatus Giovannonibacteria bacterium RIFCSPLOWO2_01_FULL_44_16</name>
    <dbReference type="NCBI Taxonomy" id="1798348"/>
    <lineage>
        <taxon>Bacteria</taxon>
        <taxon>Candidatus Giovannoniibacteriota</taxon>
    </lineage>
</organism>
<dbReference type="Proteomes" id="UP000178046">
    <property type="component" value="Unassembled WGS sequence"/>
</dbReference>
<comment type="caution">
    <text evidence="1">The sequence shown here is derived from an EMBL/GenBank/DDBJ whole genome shotgun (WGS) entry which is preliminary data.</text>
</comment>
<reference evidence="1 2" key="1">
    <citation type="journal article" date="2016" name="Nat. Commun.">
        <title>Thousands of microbial genomes shed light on interconnected biogeochemical processes in an aquifer system.</title>
        <authorList>
            <person name="Anantharaman K."/>
            <person name="Brown C.T."/>
            <person name="Hug L.A."/>
            <person name="Sharon I."/>
            <person name="Castelle C.J."/>
            <person name="Probst A.J."/>
            <person name="Thomas B.C."/>
            <person name="Singh A."/>
            <person name="Wilkins M.J."/>
            <person name="Karaoz U."/>
            <person name="Brodie E.L."/>
            <person name="Williams K.H."/>
            <person name="Hubbard S.S."/>
            <person name="Banfield J.F."/>
        </authorList>
    </citation>
    <scope>NUCLEOTIDE SEQUENCE [LARGE SCALE GENOMIC DNA]</scope>
</reference>
<accession>A0A1F5X2K5</accession>
<sequence>MKIILKEVRGCGATFVLDLLSSKRRADKIFFKRFNNLLSQAFDGNAEDLVLYTYGLKIGPNHIVLNVTDGRKRMAKVDYLWNQAREDQKFAVILLENDVKNGEYSVPVKRVSSSLNCNTL</sequence>
<evidence type="ECO:0000313" key="1">
    <source>
        <dbReference type="EMBL" id="OGF82122.1"/>
    </source>
</evidence>
<gene>
    <name evidence="1" type="ORF">A2924_00335</name>
</gene>
<name>A0A1F5X2K5_9BACT</name>
<protein>
    <submittedName>
        <fullName evidence="1">Uncharacterized protein</fullName>
    </submittedName>
</protein>